<comment type="similarity">
    <text evidence="2">Belongs to the binding-protein-dependent transport system permease family. FecCD subfamily.</text>
</comment>
<dbReference type="AlphaFoldDB" id="C0BYG8"/>
<feature type="transmembrane region" description="Helical" evidence="8">
    <location>
        <begin position="20"/>
        <end position="41"/>
    </location>
</feature>
<dbReference type="PANTHER" id="PTHR30472">
    <property type="entry name" value="FERRIC ENTEROBACTIN TRANSPORT SYSTEM PERMEASE PROTEIN"/>
    <property type="match status" value="1"/>
</dbReference>
<dbReference type="PANTHER" id="PTHR30472:SF24">
    <property type="entry name" value="FERRIC ENTEROBACTIN TRANSPORT SYSTEM PERMEASE PROTEIN FEPG"/>
    <property type="match status" value="1"/>
</dbReference>
<dbReference type="RefSeq" id="WP_006442189.1">
    <property type="nucleotide sequence ID" value="NZ_CP036524.1"/>
</dbReference>
<protein>
    <submittedName>
        <fullName evidence="9">Iron chelate uptake ABC transporter, FeCT family, permease protein</fullName>
    </submittedName>
</protein>
<comment type="caution">
    <text evidence="9">The sequence shown here is derived from an EMBL/GenBank/DDBJ whole genome shotgun (WGS) entry which is preliminary data.</text>
</comment>
<evidence type="ECO:0000256" key="5">
    <source>
        <dbReference type="ARBA" id="ARBA00022692"/>
    </source>
</evidence>
<accession>C0BYG8</accession>
<evidence type="ECO:0000313" key="9">
    <source>
        <dbReference type="EMBL" id="EEG74896.1"/>
    </source>
</evidence>
<keyword evidence="3" id="KW-0813">Transport</keyword>
<feature type="transmembrane region" description="Helical" evidence="8">
    <location>
        <begin position="316"/>
        <end position="335"/>
    </location>
</feature>
<feature type="transmembrane region" description="Helical" evidence="8">
    <location>
        <begin position="105"/>
        <end position="123"/>
    </location>
</feature>
<feature type="transmembrane region" description="Helical" evidence="8">
    <location>
        <begin position="205"/>
        <end position="227"/>
    </location>
</feature>
<name>C0BYG8_9FIRM</name>
<reference evidence="9" key="1">
    <citation type="submission" date="2009-02" db="EMBL/GenBank/DDBJ databases">
        <authorList>
            <person name="Fulton L."/>
            <person name="Clifton S."/>
            <person name="Fulton B."/>
            <person name="Xu J."/>
            <person name="Minx P."/>
            <person name="Pepin K.H."/>
            <person name="Johnson M."/>
            <person name="Bhonagiri V."/>
            <person name="Nash W.E."/>
            <person name="Mardis E.R."/>
            <person name="Wilson R.K."/>
        </authorList>
    </citation>
    <scope>NUCLEOTIDE SEQUENCE [LARGE SCALE GENOMIC DNA]</scope>
    <source>
        <strain evidence="9">DSM 15053</strain>
    </source>
</reference>
<dbReference type="Proteomes" id="UP000004893">
    <property type="component" value="Unassembled WGS sequence"/>
</dbReference>
<keyword evidence="10" id="KW-1185">Reference proteome</keyword>
<dbReference type="SUPFAM" id="SSF81345">
    <property type="entry name" value="ABC transporter involved in vitamin B12 uptake, BtuC"/>
    <property type="match status" value="1"/>
</dbReference>
<evidence type="ECO:0000256" key="1">
    <source>
        <dbReference type="ARBA" id="ARBA00004651"/>
    </source>
</evidence>
<dbReference type="CDD" id="cd06550">
    <property type="entry name" value="TM_ABC_iron-siderophores_like"/>
    <property type="match status" value="1"/>
</dbReference>
<keyword evidence="7 8" id="KW-0472">Membrane</keyword>
<dbReference type="Pfam" id="PF01032">
    <property type="entry name" value="FecCD"/>
    <property type="match status" value="1"/>
</dbReference>
<evidence type="ECO:0000256" key="6">
    <source>
        <dbReference type="ARBA" id="ARBA00022989"/>
    </source>
</evidence>
<keyword evidence="6 8" id="KW-1133">Transmembrane helix</keyword>
<comment type="subcellular location">
    <subcellularLocation>
        <location evidence="1">Cell membrane</location>
        <topology evidence="1">Multi-pass membrane protein</topology>
    </subcellularLocation>
</comment>
<sequence length="345" mass="35670">MKSSDYNTAASGCRRRRKQYISAAAALLLLMFLLAVFMMTYGNTVYTPGTVISVLMGNHIKGASFTLLTLRLPRLLAAILCGAAFGMAGNTFQKLLGNPLASPDIIGVSSGASTAAVFGSLVLGLSGNAVSFLAVAFGLLVSMLLYVLSRNGGFSGGRLILTGIGMQAFLNAAISWMLLRASEYDVPGALRWLSGSLNGIGMDRIPGLAAAVLTAGTAVLLLSRYLMILELGEAYAITLGVRIGLIRLLLILFSLLLIAFATAVTGPIASVAFLSGPVAARISGSSGSNTAVSALTGSVLVLASDLAGQFALPSRYPAGVITGILGAPYLLFLLLRMNRKGENAL</sequence>
<dbReference type="STRING" id="553973.CLOHYLEM_04857"/>
<evidence type="ECO:0000256" key="7">
    <source>
        <dbReference type="ARBA" id="ARBA00023136"/>
    </source>
</evidence>
<evidence type="ECO:0000256" key="8">
    <source>
        <dbReference type="SAM" id="Phobius"/>
    </source>
</evidence>
<dbReference type="InterPro" id="IPR000522">
    <property type="entry name" value="ABC_transptr_permease_BtuC"/>
</dbReference>
<keyword evidence="5 8" id="KW-0812">Transmembrane</keyword>
<evidence type="ECO:0000256" key="3">
    <source>
        <dbReference type="ARBA" id="ARBA00022448"/>
    </source>
</evidence>
<feature type="transmembrane region" description="Helical" evidence="8">
    <location>
        <begin position="248"/>
        <end position="274"/>
    </location>
</feature>
<dbReference type="GO" id="GO:0005886">
    <property type="term" value="C:plasma membrane"/>
    <property type="evidence" value="ECO:0007669"/>
    <property type="project" value="UniProtKB-SubCell"/>
</dbReference>
<dbReference type="InterPro" id="IPR037294">
    <property type="entry name" value="ABC_BtuC-like"/>
</dbReference>
<feature type="transmembrane region" description="Helical" evidence="8">
    <location>
        <begin position="129"/>
        <end position="147"/>
    </location>
</feature>
<evidence type="ECO:0000256" key="2">
    <source>
        <dbReference type="ARBA" id="ARBA00007935"/>
    </source>
</evidence>
<feature type="transmembrane region" description="Helical" evidence="8">
    <location>
        <begin position="159"/>
        <end position="179"/>
    </location>
</feature>
<dbReference type="GO" id="GO:0022857">
    <property type="term" value="F:transmembrane transporter activity"/>
    <property type="evidence" value="ECO:0007669"/>
    <property type="project" value="InterPro"/>
</dbReference>
<keyword evidence="4" id="KW-1003">Cell membrane</keyword>
<evidence type="ECO:0000313" key="10">
    <source>
        <dbReference type="Proteomes" id="UP000004893"/>
    </source>
</evidence>
<gene>
    <name evidence="9" type="ORF">CLOHYLEM_04857</name>
</gene>
<evidence type="ECO:0000256" key="4">
    <source>
        <dbReference type="ARBA" id="ARBA00022475"/>
    </source>
</evidence>
<feature type="transmembrane region" description="Helical" evidence="8">
    <location>
        <begin position="75"/>
        <end position="93"/>
    </location>
</feature>
<reference evidence="9" key="2">
    <citation type="submission" date="2013-06" db="EMBL/GenBank/DDBJ databases">
        <title>Draft genome sequence of Clostridium hylemonae (DSM 15053).</title>
        <authorList>
            <person name="Sudarsanam P."/>
            <person name="Ley R."/>
            <person name="Guruge J."/>
            <person name="Turnbaugh P.J."/>
            <person name="Mahowald M."/>
            <person name="Liep D."/>
            <person name="Gordon J."/>
        </authorList>
    </citation>
    <scope>NUCLEOTIDE SEQUENCE</scope>
    <source>
        <strain evidence="9">DSM 15053</strain>
    </source>
</reference>
<dbReference type="EMBL" id="ABYI02000018">
    <property type="protein sequence ID" value="EEG74896.1"/>
    <property type="molecule type" value="Genomic_DNA"/>
</dbReference>
<dbReference type="GO" id="GO:0033214">
    <property type="term" value="P:siderophore-iron import into cell"/>
    <property type="evidence" value="ECO:0007669"/>
    <property type="project" value="TreeGrafter"/>
</dbReference>
<dbReference type="Gene3D" id="1.10.3470.10">
    <property type="entry name" value="ABC transporter involved in vitamin B12 uptake, BtuC"/>
    <property type="match status" value="1"/>
</dbReference>
<dbReference type="HOGENOM" id="CLU_013016_1_1_9"/>
<organism evidence="9 10">
    <name type="scientific">[Clostridium] hylemonae DSM 15053</name>
    <dbReference type="NCBI Taxonomy" id="553973"/>
    <lineage>
        <taxon>Bacteria</taxon>
        <taxon>Bacillati</taxon>
        <taxon>Bacillota</taxon>
        <taxon>Clostridia</taxon>
        <taxon>Lachnospirales</taxon>
        <taxon>Lachnospiraceae</taxon>
    </lineage>
</organism>
<dbReference type="OrthoDB" id="9792889at2"/>
<dbReference type="eggNOG" id="COG0609">
    <property type="taxonomic scope" value="Bacteria"/>
</dbReference>
<proteinExistence type="inferred from homology"/>